<feature type="region of interest" description="Disordered" evidence="1">
    <location>
        <begin position="220"/>
        <end position="239"/>
    </location>
</feature>
<dbReference type="InterPro" id="IPR044221">
    <property type="entry name" value="DYAD/AMEIOTIC1"/>
</dbReference>
<dbReference type="Gramene" id="AUR62019104-RA">
    <property type="protein sequence ID" value="AUR62019104-RA:cds"/>
    <property type="gene ID" value="AUR62019104"/>
</dbReference>
<evidence type="ECO:0000259" key="2">
    <source>
        <dbReference type="Pfam" id="PF25874"/>
    </source>
</evidence>
<name>A0A803LV60_CHEQI</name>
<dbReference type="Proteomes" id="UP000596660">
    <property type="component" value="Unplaced"/>
</dbReference>
<dbReference type="OMA" id="EGKMEYW"/>
<dbReference type="GeneID" id="110709601"/>
<feature type="domain" description="PTC1-like winged helix-turn-helix" evidence="2">
    <location>
        <begin position="262"/>
        <end position="345"/>
    </location>
</feature>
<dbReference type="GO" id="GO:0051177">
    <property type="term" value="P:meiotic sister chromatid cohesion"/>
    <property type="evidence" value="ECO:0007669"/>
    <property type="project" value="InterPro"/>
</dbReference>
<accession>A0A803LV60</accession>
<dbReference type="OrthoDB" id="515863at2759"/>
<protein>
    <recommendedName>
        <fullName evidence="2">PTC1-like winged helix-turn-helix domain-containing protein</fullName>
    </recommendedName>
</protein>
<dbReference type="InterPro" id="IPR059080">
    <property type="entry name" value="WHD_PTC1"/>
</dbReference>
<proteinExistence type="predicted"/>
<organism evidence="3 4">
    <name type="scientific">Chenopodium quinoa</name>
    <name type="common">Quinoa</name>
    <dbReference type="NCBI Taxonomy" id="63459"/>
    <lineage>
        <taxon>Eukaryota</taxon>
        <taxon>Viridiplantae</taxon>
        <taxon>Streptophyta</taxon>
        <taxon>Embryophyta</taxon>
        <taxon>Tracheophyta</taxon>
        <taxon>Spermatophyta</taxon>
        <taxon>Magnoliopsida</taxon>
        <taxon>eudicotyledons</taxon>
        <taxon>Gunneridae</taxon>
        <taxon>Pentapetalae</taxon>
        <taxon>Caryophyllales</taxon>
        <taxon>Chenopodiaceae</taxon>
        <taxon>Chenopodioideae</taxon>
        <taxon>Atripliceae</taxon>
        <taxon>Chenopodium</taxon>
    </lineage>
</organism>
<evidence type="ECO:0000256" key="1">
    <source>
        <dbReference type="SAM" id="MobiDB-lite"/>
    </source>
</evidence>
<dbReference type="EnsemblPlants" id="AUR62019104-RA">
    <property type="protein sequence ID" value="AUR62019104-RA:cds"/>
    <property type="gene ID" value="AUR62019104"/>
</dbReference>
<dbReference type="Pfam" id="PF25874">
    <property type="entry name" value="WHD_plant_repro"/>
    <property type="match status" value="1"/>
</dbReference>
<dbReference type="PANTHER" id="PTHR46740:SF2">
    <property type="entry name" value="PROTEIN DYAD"/>
    <property type="match status" value="1"/>
</dbReference>
<sequence length="559" mass="63314">MWKRQSILGEVGDAAMRCPLPNSHSSIPKREPIETILEGSFYEIDHSKLPLRTPAMLHYVRAVMVTSKSELNVTVRYPSAQSLEAYFGNSDHIARRSELYPALDEKFIMGPMLAVEVLRRIIPSQGFDKLKHSKSFWLIKPLPPPGATNGSEAKHGPCFSKLRASKIQGWGLKKFAAYVPNSKDLEDHGEEKSLTLGEDKQSVKEEAYHETKVREIIQYNRKRKRGSAPHSQSKKTDHIPKQKAIEIKAVIKGNNDKEFIDRWPLKRYEAAGMELVDVLKKYGADHENPISRLQLRTEARKRIGDTGLLDHMLKHLAGQVVPRDGNDRLRRRCDAEGKMEYWLESADLANIRKEAGVKDPYWIPPPGWKLGESINVPRCSCRQEVKMLKDELSTMRRQMAELKTKNQSQQPITTAIPASAASSGRETYEVLMKKKYLMEMQLRQISEALMELEKDKSVQVNKAEAAASLQLNELMPSACQSLPVEEVNEDLEEAAEELRESYEEAEIRSRSKRLIVKLKPCSQLDNISNTSLSQKMDHSVQDRIALATTSGSPFSTTTS</sequence>
<gene>
    <name evidence="3" type="primary">LOC110709601</name>
</gene>
<dbReference type="RefSeq" id="XP_021743506.1">
    <property type="nucleotide sequence ID" value="XM_021887814.1"/>
</dbReference>
<dbReference type="AlphaFoldDB" id="A0A803LV60"/>
<dbReference type="GO" id="GO:0007131">
    <property type="term" value="P:reciprocal meiotic recombination"/>
    <property type="evidence" value="ECO:0007669"/>
    <property type="project" value="InterPro"/>
</dbReference>
<evidence type="ECO:0000313" key="4">
    <source>
        <dbReference type="Proteomes" id="UP000596660"/>
    </source>
</evidence>
<keyword evidence="4" id="KW-1185">Reference proteome</keyword>
<reference evidence="3" key="2">
    <citation type="submission" date="2021-03" db="UniProtKB">
        <authorList>
            <consortium name="EnsemblPlants"/>
        </authorList>
    </citation>
    <scope>IDENTIFICATION</scope>
</reference>
<reference evidence="3" key="1">
    <citation type="journal article" date="2017" name="Nature">
        <title>The genome of Chenopodium quinoa.</title>
        <authorList>
            <person name="Jarvis D.E."/>
            <person name="Ho Y.S."/>
            <person name="Lightfoot D.J."/>
            <person name="Schmoeckel S.M."/>
            <person name="Li B."/>
            <person name="Borm T.J.A."/>
            <person name="Ohyanagi H."/>
            <person name="Mineta K."/>
            <person name="Michell C.T."/>
            <person name="Saber N."/>
            <person name="Kharbatia N.M."/>
            <person name="Rupper R.R."/>
            <person name="Sharp A.R."/>
            <person name="Dally N."/>
            <person name="Boughton B.A."/>
            <person name="Woo Y.H."/>
            <person name="Gao G."/>
            <person name="Schijlen E.G.W.M."/>
            <person name="Guo X."/>
            <person name="Momin A.A."/>
            <person name="Negrao S."/>
            <person name="Al-Babili S."/>
            <person name="Gehring C."/>
            <person name="Roessner U."/>
            <person name="Jung C."/>
            <person name="Murphy K."/>
            <person name="Arold S.T."/>
            <person name="Gojobori T."/>
            <person name="van der Linden C.G."/>
            <person name="van Loo E.N."/>
            <person name="Jellen E.N."/>
            <person name="Maughan P.J."/>
            <person name="Tester M."/>
        </authorList>
    </citation>
    <scope>NUCLEOTIDE SEQUENCE [LARGE SCALE GENOMIC DNA]</scope>
    <source>
        <strain evidence="3">cv. PI 614886</strain>
    </source>
</reference>
<evidence type="ECO:0000313" key="3">
    <source>
        <dbReference type="EnsemblPlants" id="AUR62019104-RA:cds"/>
    </source>
</evidence>
<dbReference type="KEGG" id="cqi:110709601"/>
<dbReference type="PANTHER" id="PTHR46740">
    <property type="entry name" value="PROTEIN DYAD"/>
    <property type="match status" value="1"/>
</dbReference>